<gene>
    <name evidence="2" type="ORF">AVEN_6543_1</name>
</gene>
<evidence type="ECO:0000313" key="3">
    <source>
        <dbReference type="Proteomes" id="UP000499080"/>
    </source>
</evidence>
<dbReference type="EMBL" id="BGPR01021613">
    <property type="protein sequence ID" value="GBN87077.1"/>
    <property type="molecule type" value="Genomic_DNA"/>
</dbReference>
<evidence type="ECO:0000313" key="2">
    <source>
        <dbReference type="EMBL" id="GBN87077.1"/>
    </source>
</evidence>
<dbReference type="AlphaFoldDB" id="A0A4Y2SG27"/>
<evidence type="ECO:0000256" key="1">
    <source>
        <dbReference type="SAM" id="MobiDB-lite"/>
    </source>
</evidence>
<proteinExistence type="predicted"/>
<name>A0A4Y2SG27_ARAVE</name>
<accession>A0A4Y2SG27</accession>
<sequence>MQAVVGRNVDPISHSISKRSPPSPKEGMHARIRYIIIKYGNFNAPGVTPSLDMRGLRLSFKISSTLQKLRYGLVDGCRDRIVRHCGPCIAPITSGDNPPPLPGYDLSGWAPEATLLLSYLEARPATYTAAFSQELAVPPHRSHRDPVRWTRRTLELASPLKIPHHTKAEKIDHDAGLTRTTPTNTERITLSSGFEPGTSALKSRSTPEGPTRNVEEKVIWLPSSYS</sequence>
<dbReference type="Proteomes" id="UP000499080">
    <property type="component" value="Unassembled WGS sequence"/>
</dbReference>
<organism evidence="2 3">
    <name type="scientific">Araneus ventricosus</name>
    <name type="common">Orbweaver spider</name>
    <name type="synonym">Epeira ventricosa</name>
    <dbReference type="NCBI Taxonomy" id="182803"/>
    <lineage>
        <taxon>Eukaryota</taxon>
        <taxon>Metazoa</taxon>
        <taxon>Ecdysozoa</taxon>
        <taxon>Arthropoda</taxon>
        <taxon>Chelicerata</taxon>
        <taxon>Arachnida</taxon>
        <taxon>Araneae</taxon>
        <taxon>Araneomorphae</taxon>
        <taxon>Entelegynae</taxon>
        <taxon>Araneoidea</taxon>
        <taxon>Araneidae</taxon>
        <taxon>Araneus</taxon>
    </lineage>
</organism>
<keyword evidence="3" id="KW-1185">Reference proteome</keyword>
<protein>
    <submittedName>
        <fullName evidence="2">Uncharacterized protein</fullName>
    </submittedName>
</protein>
<feature type="region of interest" description="Disordered" evidence="1">
    <location>
        <begin position="187"/>
        <end position="226"/>
    </location>
</feature>
<reference evidence="2 3" key="1">
    <citation type="journal article" date="2019" name="Sci. Rep.">
        <title>Orb-weaving spider Araneus ventricosus genome elucidates the spidroin gene catalogue.</title>
        <authorList>
            <person name="Kono N."/>
            <person name="Nakamura H."/>
            <person name="Ohtoshi R."/>
            <person name="Moran D.A.P."/>
            <person name="Shinohara A."/>
            <person name="Yoshida Y."/>
            <person name="Fujiwara M."/>
            <person name="Mori M."/>
            <person name="Tomita M."/>
            <person name="Arakawa K."/>
        </authorList>
    </citation>
    <scope>NUCLEOTIDE SEQUENCE [LARGE SCALE GENOMIC DNA]</scope>
</reference>
<feature type="region of interest" description="Disordered" evidence="1">
    <location>
        <begin position="1"/>
        <end position="26"/>
    </location>
</feature>
<comment type="caution">
    <text evidence="2">The sequence shown here is derived from an EMBL/GenBank/DDBJ whole genome shotgun (WGS) entry which is preliminary data.</text>
</comment>